<evidence type="ECO:0000259" key="2">
    <source>
        <dbReference type="Pfam" id="PF00682"/>
    </source>
</evidence>
<dbReference type="EMBL" id="SWBM01000005">
    <property type="protein sequence ID" value="TKC15504.1"/>
    <property type="molecule type" value="Genomic_DNA"/>
</dbReference>
<keyword evidence="1" id="KW-0464">Manganese</keyword>
<dbReference type="InterPro" id="IPR013785">
    <property type="entry name" value="Aldolase_TIM"/>
</dbReference>
<gene>
    <name evidence="3" type="ORF">FA727_18985</name>
</gene>
<dbReference type="AlphaFoldDB" id="A0A4U1D0G7"/>
<protein>
    <submittedName>
        <fullName evidence="3">4-hydroxy-2-ketovalerate aldolase</fullName>
    </submittedName>
</protein>
<sequence length="539" mass="62389">MNKIMILDCTLRDGGYINGWNFGEETIKKVIHKLTESKIDIIECGFLDEEGVDYNKSLFNSVERMREFIEPKEHHIMYVGMIAQPYIPIELISECDGNSIDGIRLTFHEDEIDEALVYGKQLIDKGYKVFIQPVGTTSYSDASLLDLIQRVNQLNPYAFYLVDTLGIMYKNDLLRMFHLLDHNLHDSISIGFHSHNNLQLSFSNAQELLTLPTKRNIIIDSSVFGMGRGAGNLCTELITQYINENIETRYETIPLLQIIDEHLNRISLEAKWGYSIPYFLAAIYRCHPNYAYHLINKQTLSVKSISAILSMIPRIKRDMYDKEHLEELYINYQSNLIDDFHTLEELREMVQNRDLLVLAPGKSIENEKEEVQAFIRNENPYVISVNFIPQFFCVDAVFISNSKRFEKVEDTFHQKNEAMSCITTSNITVSNKYTTLQVNYSDLLNENPMIADNAALMLLKLLRRLSVKSVYFAGFDGFTINQSTNYFTPNLNTNAKPEDLVKINDAIRQYLSFMEKKMEIQFITSTVYRDTVKEKVMKP</sequence>
<dbReference type="PANTHER" id="PTHR10277:SF9">
    <property type="entry name" value="2-ISOPROPYLMALATE SYNTHASE 1, CHLOROPLASTIC-RELATED"/>
    <property type="match status" value="1"/>
</dbReference>
<organism evidence="3 4">
    <name type="scientific">Robertmurraya kyonggiensis</name>
    <dbReference type="NCBI Taxonomy" id="1037680"/>
    <lineage>
        <taxon>Bacteria</taxon>
        <taxon>Bacillati</taxon>
        <taxon>Bacillota</taxon>
        <taxon>Bacilli</taxon>
        <taxon>Bacillales</taxon>
        <taxon>Bacillaceae</taxon>
        <taxon>Robertmurraya</taxon>
    </lineage>
</organism>
<dbReference type="CDD" id="cd07944">
    <property type="entry name" value="DRE_TIM_HOA_like"/>
    <property type="match status" value="1"/>
</dbReference>
<evidence type="ECO:0000313" key="4">
    <source>
        <dbReference type="Proteomes" id="UP000307756"/>
    </source>
</evidence>
<dbReference type="SUPFAM" id="SSF51569">
    <property type="entry name" value="Aldolase"/>
    <property type="match status" value="1"/>
</dbReference>
<dbReference type="Pfam" id="PF00682">
    <property type="entry name" value="HMGL-like"/>
    <property type="match status" value="1"/>
</dbReference>
<dbReference type="Gene3D" id="3.20.20.70">
    <property type="entry name" value="Aldolase class I"/>
    <property type="match status" value="1"/>
</dbReference>
<dbReference type="Proteomes" id="UP000307756">
    <property type="component" value="Unassembled WGS sequence"/>
</dbReference>
<dbReference type="PANTHER" id="PTHR10277">
    <property type="entry name" value="HOMOCITRATE SYNTHASE-RELATED"/>
    <property type="match status" value="1"/>
</dbReference>
<dbReference type="InterPro" id="IPR000891">
    <property type="entry name" value="PYR_CT"/>
</dbReference>
<comment type="caution">
    <text evidence="3">The sequence shown here is derived from an EMBL/GenBank/DDBJ whole genome shotgun (WGS) entry which is preliminary data.</text>
</comment>
<dbReference type="GO" id="GO:0003852">
    <property type="term" value="F:2-isopropylmalate synthase activity"/>
    <property type="evidence" value="ECO:0007669"/>
    <property type="project" value="TreeGrafter"/>
</dbReference>
<proteinExistence type="predicted"/>
<dbReference type="OrthoDB" id="9804858at2"/>
<evidence type="ECO:0000313" key="3">
    <source>
        <dbReference type="EMBL" id="TKC15504.1"/>
    </source>
</evidence>
<dbReference type="GO" id="GO:0009098">
    <property type="term" value="P:L-leucine biosynthetic process"/>
    <property type="evidence" value="ECO:0007669"/>
    <property type="project" value="TreeGrafter"/>
</dbReference>
<evidence type="ECO:0000256" key="1">
    <source>
        <dbReference type="ARBA" id="ARBA00023211"/>
    </source>
</evidence>
<reference evidence="3 4" key="1">
    <citation type="journal article" date="2011" name="J. Microbiol.">
        <title>Bacillus kyonggiensis sp. nov., isolated from soil of a lettuce field.</title>
        <authorList>
            <person name="Dong K."/>
            <person name="Lee S."/>
        </authorList>
    </citation>
    <scope>NUCLEOTIDE SEQUENCE [LARGE SCALE GENOMIC DNA]</scope>
    <source>
        <strain evidence="3 4">NB22</strain>
    </source>
</reference>
<dbReference type="RefSeq" id="WP_136833106.1">
    <property type="nucleotide sequence ID" value="NZ_SWBM01000005.1"/>
</dbReference>
<feature type="domain" description="Pyruvate carboxyltransferase" evidence="2">
    <location>
        <begin position="134"/>
        <end position="243"/>
    </location>
</feature>
<keyword evidence="4" id="KW-1185">Reference proteome</keyword>
<accession>A0A4U1D0G7</accession>
<dbReference type="InterPro" id="IPR050073">
    <property type="entry name" value="2-IPM_HCS-like"/>
</dbReference>
<name>A0A4U1D0G7_9BACI</name>